<dbReference type="PANTHER" id="PTHR43156:SF2">
    <property type="entry name" value="STAGE II SPORULATION PROTEIN E"/>
    <property type="match status" value="1"/>
</dbReference>
<dbReference type="InterPro" id="IPR052016">
    <property type="entry name" value="Bact_Sigma-Reg"/>
</dbReference>
<organism evidence="4 5">
    <name type="scientific">Leptolyngbya boryana NIES-2135</name>
    <dbReference type="NCBI Taxonomy" id="1973484"/>
    <lineage>
        <taxon>Bacteria</taxon>
        <taxon>Bacillati</taxon>
        <taxon>Cyanobacteriota</taxon>
        <taxon>Cyanophyceae</taxon>
        <taxon>Leptolyngbyales</taxon>
        <taxon>Leptolyngbyaceae</taxon>
        <taxon>Leptolyngbya group</taxon>
        <taxon>Leptolyngbya</taxon>
    </lineage>
</organism>
<dbReference type="Pfam" id="PF07228">
    <property type="entry name" value="SpoIIE"/>
    <property type="match status" value="1"/>
</dbReference>
<dbReference type="GO" id="GO:0016791">
    <property type="term" value="F:phosphatase activity"/>
    <property type="evidence" value="ECO:0007669"/>
    <property type="project" value="TreeGrafter"/>
</dbReference>
<evidence type="ECO:0000256" key="1">
    <source>
        <dbReference type="ARBA" id="ARBA00022801"/>
    </source>
</evidence>
<dbReference type="InterPro" id="IPR036457">
    <property type="entry name" value="PPM-type-like_dom_sf"/>
</dbReference>
<dbReference type="InterPro" id="IPR011006">
    <property type="entry name" value="CheY-like_superfamily"/>
</dbReference>
<dbReference type="Proteomes" id="UP000217895">
    <property type="component" value="Chromosome"/>
</dbReference>
<dbReference type="PROSITE" id="PS50110">
    <property type="entry name" value="RESPONSE_REGULATORY"/>
    <property type="match status" value="1"/>
</dbReference>
<proteinExistence type="predicted"/>
<dbReference type="InterPro" id="IPR001932">
    <property type="entry name" value="PPM-type_phosphatase-like_dom"/>
</dbReference>
<dbReference type="SMART" id="SM00448">
    <property type="entry name" value="REC"/>
    <property type="match status" value="1"/>
</dbReference>
<reference evidence="4 5" key="1">
    <citation type="submission" date="2017-06" db="EMBL/GenBank/DDBJ databases">
        <title>Genome sequencing of cyanobaciteial culture collection at National Institute for Environmental Studies (NIES).</title>
        <authorList>
            <person name="Hirose Y."/>
            <person name="Shimura Y."/>
            <person name="Fujisawa T."/>
            <person name="Nakamura Y."/>
            <person name="Kawachi M."/>
        </authorList>
    </citation>
    <scope>NUCLEOTIDE SEQUENCE [LARGE SCALE GENOMIC DNA]</scope>
    <source>
        <strain evidence="4 5">NIES-2135</strain>
    </source>
</reference>
<dbReference type="AlphaFoldDB" id="A0A1Z4JEA6"/>
<dbReference type="PANTHER" id="PTHR43156">
    <property type="entry name" value="STAGE II SPORULATION PROTEIN E-RELATED"/>
    <property type="match status" value="1"/>
</dbReference>
<evidence type="ECO:0000259" key="3">
    <source>
        <dbReference type="PROSITE" id="PS50110"/>
    </source>
</evidence>
<sequence>MFRILVIDDDQLIRKLLKKLLQNQGYEVFEATSGEEGLTLISSICPALILCNWDLPGIDGVSVCRALKADPNWSDIYVVLLNAQPSAEHHIKALDQGANDFLSKPFQISELSARLRAGLRVYQAFQEQRRLTQALKVQQERLESEIAEAADYVRSLLPTPMNDKVMTRSQFLPSRQLGGDCFDYHWLDADFLAMYLLDVSGHGLGAALVSVSIQNILRAQILPGTNFYQPGLVLTALNEAFASGQADNWDADTPERYFTIWYGVYNYSKQLLMYASAGHPPALVLSGQSPHHQVHRLRTPGTPIGMFPDTKYKTQFFRVEQESTLYLFSDGIYEFMQPNGEIWNLNSFIDVVNQCHRSDSIDNSEAIIQTVQDLTGSKDFDDDCSLLQIKLK</sequence>
<dbReference type="EMBL" id="AP018203">
    <property type="protein sequence ID" value="BAY54807.1"/>
    <property type="molecule type" value="Genomic_DNA"/>
</dbReference>
<dbReference type="SMART" id="SM00331">
    <property type="entry name" value="PP2C_SIG"/>
    <property type="match status" value="1"/>
</dbReference>
<evidence type="ECO:0000313" key="4">
    <source>
        <dbReference type="EMBL" id="BAY54807.1"/>
    </source>
</evidence>
<keyword evidence="1" id="KW-0378">Hydrolase</keyword>
<dbReference type="Pfam" id="PF00072">
    <property type="entry name" value="Response_reg"/>
    <property type="match status" value="1"/>
</dbReference>
<keyword evidence="5" id="KW-1185">Reference proteome</keyword>
<gene>
    <name evidence="4" type="ORF">NIES2135_16250</name>
</gene>
<comment type="caution">
    <text evidence="2">Lacks conserved residue(s) required for the propagation of feature annotation.</text>
</comment>
<feature type="domain" description="Response regulatory" evidence="3">
    <location>
        <begin position="3"/>
        <end position="119"/>
    </location>
</feature>
<evidence type="ECO:0000313" key="5">
    <source>
        <dbReference type="Proteomes" id="UP000217895"/>
    </source>
</evidence>
<protein>
    <submittedName>
        <fullName evidence="4">Response regulator receiver modulated serine phosphatase</fullName>
    </submittedName>
</protein>
<dbReference type="InterPro" id="IPR001789">
    <property type="entry name" value="Sig_transdc_resp-reg_receiver"/>
</dbReference>
<accession>A0A1Z4JEA6</accession>
<dbReference type="Gene3D" id="3.40.50.2300">
    <property type="match status" value="1"/>
</dbReference>
<name>A0A1Z4JEA6_LEPBY</name>
<dbReference type="Gene3D" id="3.60.40.10">
    <property type="entry name" value="PPM-type phosphatase domain"/>
    <property type="match status" value="1"/>
</dbReference>
<evidence type="ECO:0000256" key="2">
    <source>
        <dbReference type="PROSITE-ProRule" id="PRU00169"/>
    </source>
</evidence>
<dbReference type="SUPFAM" id="SSF52172">
    <property type="entry name" value="CheY-like"/>
    <property type="match status" value="1"/>
</dbReference>
<dbReference type="GO" id="GO:0000160">
    <property type="term" value="P:phosphorelay signal transduction system"/>
    <property type="evidence" value="ECO:0007669"/>
    <property type="project" value="InterPro"/>
</dbReference>
<dbReference type="SUPFAM" id="SSF81606">
    <property type="entry name" value="PP2C-like"/>
    <property type="match status" value="1"/>
</dbReference>